<reference evidence="1" key="1">
    <citation type="submission" date="2017-07" db="EMBL/GenBank/DDBJ databases">
        <title>Taro Niue Genome Assembly and Annotation.</title>
        <authorList>
            <person name="Atibalentja N."/>
            <person name="Keating K."/>
            <person name="Fields C.J."/>
        </authorList>
    </citation>
    <scope>NUCLEOTIDE SEQUENCE</scope>
    <source>
        <strain evidence="1">Niue_2</strain>
        <tissue evidence="1">Leaf</tissue>
    </source>
</reference>
<gene>
    <name evidence="1" type="ORF">Taro_055938</name>
</gene>
<organism evidence="1 2">
    <name type="scientific">Colocasia esculenta</name>
    <name type="common">Wild taro</name>
    <name type="synonym">Arum esculentum</name>
    <dbReference type="NCBI Taxonomy" id="4460"/>
    <lineage>
        <taxon>Eukaryota</taxon>
        <taxon>Viridiplantae</taxon>
        <taxon>Streptophyta</taxon>
        <taxon>Embryophyta</taxon>
        <taxon>Tracheophyta</taxon>
        <taxon>Spermatophyta</taxon>
        <taxon>Magnoliopsida</taxon>
        <taxon>Liliopsida</taxon>
        <taxon>Araceae</taxon>
        <taxon>Aroideae</taxon>
        <taxon>Colocasieae</taxon>
        <taxon>Colocasia</taxon>
    </lineage>
</organism>
<comment type="caution">
    <text evidence="1">The sequence shown here is derived from an EMBL/GenBank/DDBJ whole genome shotgun (WGS) entry which is preliminary data.</text>
</comment>
<evidence type="ECO:0000313" key="1">
    <source>
        <dbReference type="EMBL" id="MQM22879.1"/>
    </source>
</evidence>
<keyword evidence="2" id="KW-1185">Reference proteome</keyword>
<name>A0A843XSM9_COLES</name>
<sequence>MGSILKLGILNNIGRHRMQNHGSLFHILFHTRYSCILHSFGTDDYLSFLTTDWFLREEYEKFREGLQGKRTHKDAQSASTSKVVKSGPTMLRSVHGLQSNKCIPVKVNQIGQALGEWGQLLKQFLGTVSRMGNKLSIDVISWRDMPSSNKHNVWDFIQVM</sequence>
<protein>
    <submittedName>
        <fullName evidence="1">Uncharacterized protein</fullName>
    </submittedName>
</protein>
<dbReference type="AlphaFoldDB" id="A0A843XSM9"/>
<dbReference type="OrthoDB" id="690629at2759"/>
<dbReference type="EMBL" id="NMUH01014273">
    <property type="protein sequence ID" value="MQM22879.1"/>
    <property type="molecule type" value="Genomic_DNA"/>
</dbReference>
<accession>A0A843XSM9</accession>
<evidence type="ECO:0000313" key="2">
    <source>
        <dbReference type="Proteomes" id="UP000652761"/>
    </source>
</evidence>
<dbReference type="Proteomes" id="UP000652761">
    <property type="component" value="Unassembled WGS sequence"/>
</dbReference>
<proteinExistence type="predicted"/>